<sequence>MGYRVVFSPQAEEQLARLYHYIANAATPQTALLYTENIVEYCEALELFPHRGNPREDILPGLRVTNYRKRTAIAFMVEAETVNVLGIYYGGQDYENSLLSEEE</sequence>
<evidence type="ECO:0000256" key="1">
    <source>
        <dbReference type="ARBA" id="ARBA00022649"/>
    </source>
</evidence>
<dbReference type="AlphaFoldDB" id="A0A448SLC0"/>
<dbReference type="Pfam" id="PF05016">
    <property type="entry name" value="ParE_toxin"/>
    <property type="match status" value="1"/>
</dbReference>
<reference evidence="2 3" key="1">
    <citation type="submission" date="2018-12" db="EMBL/GenBank/DDBJ databases">
        <authorList>
            <consortium name="Pathogen Informatics"/>
        </authorList>
    </citation>
    <scope>NUCLEOTIDE SEQUENCE [LARGE SCALE GENOMIC DNA]</scope>
    <source>
        <strain evidence="2 3">NCTC13193</strain>
    </source>
</reference>
<accession>A0A448SLC0</accession>
<dbReference type="Gene3D" id="3.30.2310.20">
    <property type="entry name" value="RelE-like"/>
    <property type="match status" value="1"/>
</dbReference>
<dbReference type="InterPro" id="IPR007712">
    <property type="entry name" value="RelE/ParE_toxin"/>
</dbReference>
<dbReference type="Proteomes" id="UP000270487">
    <property type="component" value="Chromosome"/>
</dbReference>
<keyword evidence="1" id="KW-1277">Toxin-antitoxin system</keyword>
<dbReference type="InterPro" id="IPR035093">
    <property type="entry name" value="RelE/ParE_toxin_dom_sf"/>
</dbReference>
<evidence type="ECO:0000313" key="2">
    <source>
        <dbReference type="EMBL" id="VEI68431.1"/>
    </source>
</evidence>
<protein>
    <submittedName>
        <fullName evidence="2">Plasmid stabilisation system protein</fullName>
    </submittedName>
</protein>
<proteinExistence type="predicted"/>
<name>A0A448SLC0_SERFO</name>
<gene>
    <name evidence="2" type="ORF">NCTC13193_02315</name>
</gene>
<dbReference type="EMBL" id="LR134492">
    <property type="protein sequence ID" value="VEI68431.1"/>
    <property type="molecule type" value="Genomic_DNA"/>
</dbReference>
<evidence type="ECO:0000313" key="3">
    <source>
        <dbReference type="Proteomes" id="UP000270487"/>
    </source>
</evidence>
<dbReference type="RefSeq" id="WP_141131923.1">
    <property type="nucleotide sequence ID" value="NZ_CAMISI010000007.1"/>
</dbReference>
<organism evidence="2 3">
    <name type="scientific">Serratia fonticola</name>
    <dbReference type="NCBI Taxonomy" id="47917"/>
    <lineage>
        <taxon>Bacteria</taxon>
        <taxon>Pseudomonadati</taxon>
        <taxon>Pseudomonadota</taxon>
        <taxon>Gammaproteobacteria</taxon>
        <taxon>Enterobacterales</taxon>
        <taxon>Yersiniaceae</taxon>
        <taxon>Serratia</taxon>
    </lineage>
</organism>